<organism evidence="1 2">
    <name type="scientific">Hypoxylon rubiginosum</name>
    <dbReference type="NCBI Taxonomy" id="110542"/>
    <lineage>
        <taxon>Eukaryota</taxon>
        <taxon>Fungi</taxon>
        <taxon>Dikarya</taxon>
        <taxon>Ascomycota</taxon>
        <taxon>Pezizomycotina</taxon>
        <taxon>Sordariomycetes</taxon>
        <taxon>Xylariomycetidae</taxon>
        <taxon>Xylariales</taxon>
        <taxon>Hypoxylaceae</taxon>
        <taxon>Hypoxylon</taxon>
    </lineage>
</organism>
<proteinExistence type="predicted"/>
<accession>A0ACC0CST1</accession>
<dbReference type="EMBL" id="MU394353">
    <property type="protein sequence ID" value="KAI6083360.1"/>
    <property type="molecule type" value="Genomic_DNA"/>
</dbReference>
<keyword evidence="2" id="KW-1185">Reference proteome</keyword>
<dbReference type="Proteomes" id="UP001497680">
    <property type="component" value="Unassembled WGS sequence"/>
</dbReference>
<sequence>MSDSSKEGIYALSGTLMGLCTISVGLRFWARRRHKLRFMADDWLASFALLSFYGSLICSFIMIHNKVLGYSSNDFTPEELAATAKTDKVSEIARNIISTNTLACIKLSAVFFYRRIFCSSGDRTIFGIITWITIVVVTLWLIAFEFLTGFQCGTHFSALWDGSYTQYCTISFPFLYGLAISDFLLDVWILVLPIPSILRLNTTLKRKLSIIGIFLLALIGIGASIARMVQYVKVELGGPEYLLHTDYQRSITQSIFYVTLEAGMGIIAINLPSLRVFSISFKPADMITSVRSLLELSFLRSRSSNVGQTTPAASINSGVNENEKARSFSTRRPSEGSNAVRQDTNLTSLSFLEDTEGQKRNVALHQIGT</sequence>
<protein>
    <submittedName>
        <fullName evidence="1">Uncharacterized protein</fullName>
    </submittedName>
</protein>
<gene>
    <name evidence="1" type="ORF">F4821DRAFT_280930</name>
</gene>
<evidence type="ECO:0000313" key="2">
    <source>
        <dbReference type="Proteomes" id="UP001497680"/>
    </source>
</evidence>
<evidence type="ECO:0000313" key="1">
    <source>
        <dbReference type="EMBL" id="KAI6083360.1"/>
    </source>
</evidence>
<name>A0ACC0CST1_9PEZI</name>
<reference evidence="1 2" key="1">
    <citation type="journal article" date="2022" name="New Phytol.">
        <title>Ecological generalism drives hyperdiversity of secondary metabolite gene clusters in xylarialean endophytes.</title>
        <authorList>
            <person name="Franco M.E.E."/>
            <person name="Wisecaver J.H."/>
            <person name="Arnold A.E."/>
            <person name="Ju Y.M."/>
            <person name="Slot J.C."/>
            <person name="Ahrendt S."/>
            <person name="Moore L.P."/>
            <person name="Eastman K.E."/>
            <person name="Scott K."/>
            <person name="Konkel Z."/>
            <person name="Mondo S.J."/>
            <person name="Kuo A."/>
            <person name="Hayes R.D."/>
            <person name="Haridas S."/>
            <person name="Andreopoulos B."/>
            <person name="Riley R."/>
            <person name="LaButti K."/>
            <person name="Pangilinan J."/>
            <person name="Lipzen A."/>
            <person name="Amirebrahimi M."/>
            <person name="Yan J."/>
            <person name="Adam C."/>
            <person name="Keymanesh K."/>
            <person name="Ng V."/>
            <person name="Louie K."/>
            <person name="Northen T."/>
            <person name="Drula E."/>
            <person name="Henrissat B."/>
            <person name="Hsieh H.M."/>
            <person name="Youens-Clark K."/>
            <person name="Lutzoni F."/>
            <person name="Miadlikowska J."/>
            <person name="Eastwood D.C."/>
            <person name="Hamelin R.C."/>
            <person name="Grigoriev I.V."/>
            <person name="U'Ren J.M."/>
        </authorList>
    </citation>
    <scope>NUCLEOTIDE SEQUENCE [LARGE SCALE GENOMIC DNA]</scope>
    <source>
        <strain evidence="1 2">ER1909</strain>
    </source>
</reference>
<comment type="caution">
    <text evidence="1">The sequence shown here is derived from an EMBL/GenBank/DDBJ whole genome shotgun (WGS) entry which is preliminary data.</text>
</comment>